<organism evidence="2 3">
    <name type="scientific">Pseudogymnoascus destructans (strain ATCC MYA-4855 / 20631-21)</name>
    <name type="common">Bat white-nose syndrome fungus</name>
    <name type="synonym">Geomyces destructans</name>
    <dbReference type="NCBI Taxonomy" id="658429"/>
    <lineage>
        <taxon>Eukaryota</taxon>
        <taxon>Fungi</taxon>
        <taxon>Dikarya</taxon>
        <taxon>Ascomycota</taxon>
        <taxon>Pezizomycotina</taxon>
        <taxon>Leotiomycetes</taxon>
        <taxon>Thelebolales</taxon>
        <taxon>Thelebolaceae</taxon>
        <taxon>Pseudogymnoascus</taxon>
    </lineage>
</organism>
<dbReference type="AlphaFoldDB" id="L8G6L5"/>
<evidence type="ECO:0000256" key="1">
    <source>
        <dbReference type="SAM" id="MobiDB-lite"/>
    </source>
</evidence>
<feature type="region of interest" description="Disordered" evidence="1">
    <location>
        <begin position="85"/>
        <end position="118"/>
    </location>
</feature>
<proteinExistence type="predicted"/>
<evidence type="ECO:0000313" key="2">
    <source>
        <dbReference type="EMBL" id="ELR08323.1"/>
    </source>
</evidence>
<dbReference type="HOGENOM" id="CLU_1670138_0_0_1"/>
<keyword evidence="3" id="KW-1185">Reference proteome</keyword>
<evidence type="ECO:0000313" key="3">
    <source>
        <dbReference type="Proteomes" id="UP000011064"/>
    </source>
</evidence>
<accession>L8G6L5</accession>
<name>L8G6L5_PSED2</name>
<feature type="region of interest" description="Disordered" evidence="1">
    <location>
        <begin position="1"/>
        <end position="54"/>
    </location>
</feature>
<dbReference type="EMBL" id="GL573216">
    <property type="protein sequence ID" value="ELR08323.1"/>
    <property type="molecule type" value="Genomic_DNA"/>
</dbReference>
<dbReference type="InParanoid" id="L8G6L5"/>
<dbReference type="Proteomes" id="UP000011064">
    <property type="component" value="Unassembled WGS sequence"/>
</dbReference>
<feature type="compositionally biased region" description="Basic and acidic residues" evidence="1">
    <location>
        <begin position="134"/>
        <end position="145"/>
    </location>
</feature>
<dbReference type="VEuPathDB" id="FungiDB:GMDG_03118"/>
<sequence length="158" mass="17189">MSSIFRPSPYAHTHTSKSNSPRSHSFPRSPLPSPPMSAKSQQLVGAQKKVPERKTSLLAHTSVPHDYEQRIASCGGIRALIPLSSSSTSSLSVARWGNEGTERHASGKNPAGKGVRDGLEVELGRKRIVGDRWKESCPRRSDRRILPAAKTEVSQGLD</sequence>
<protein>
    <submittedName>
        <fullName evidence="2">Uncharacterized protein</fullName>
    </submittedName>
</protein>
<gene>
    <name evidence="2" type="ORF">GMDG_03118</name>
</gene>
<feature type="region of interest" description="Disordered" evidence="1">
    <location>
        <begin position="134"/>
        <end position="158"/>
    </location>
</feature>
<reference evidence="3" key="1">
    <citation type="submission" date="2010-09" db="EMBL/GenBank/DDBJ databases">
        <title>The genome sequence of Geomyces destructans 20631-21.</title>
        <authorList>
            <consortium name="The Broad Institute Genome Sequencing Platform"/>
            <person name="Cuomo C.A."/>
            <person name="Blehert D.S."/>
            <person name="Lorch J.M."/>
            <person name="Young S.K."/>
            <person name="Zeng Q."/>
            <person name="Gargeya S."/>
            <person name="Fitzgerald M."/>
            <person name="Haas B."/>
            <person name="Abouelleil A."/>
            <person name="Alvarado L."/>
            <person name="Arachchi H.M."/>
            <person name="Berlin A."/>
            <person name="Brown A."/>
            <person name="Chapman S.B."/>
            <person name="Chen Z."/>
            <person name="Dunbar C."/>
            <person name="Freedman E."/>
            <person name="Gearin G."/>
            <person name="Gellesch M."/>
            <person name="Goldberg J."/>
            <person name="Griggs A."/>
            <person name="Gujja S."/>
            <person name="Heiman D."/>
            <person name="Howarth C."/>
            <person name="Larson L."/>
            <person name="Lui A."/>
            <person name="MacDonald P.J.P."/>
            <person name="Montmayeur A."/>
            <person name="Murphy C."/>
            <person name="Neiman D."/>
            <person name="Pearson M."/>
            <person name="Priest M."/>
            <person name="Roberts A."/>
            <person name="Saif S."/>
            <person name="Shea T."/>
            <person name="Shenoy N."/>
            <person name="Sisk P."/>
            <person name="Stolte C."/>
            <person name="Sykes S."/>
            <person name="Wortman J."/>
            <person name="Nusbaum C."/>
            <person name="Birren B."/>
        </authorList>
    </citation>
    <scope>NUCLEOTIDE SEQUENCE [LARGE SCALE GENOMIC DNA]</scope>
    <source>
        <strain evidence="3">ATCC MYA-4855 / 20631-21</strain>
    </source>
</reference>